<proteinExistence type="predicted"/>
<organism evidence="2 3">
    <name type="scientific">Candidatus Manganitrophus noduliformans</name>
    <dbReference type="NCBI Taxonomy" id="2606439"/>
    <lineage>
        <taxon>Bacteria</taxon>
        <taxon>Pseudomonadati</taxon>
        <taxon>Nitrospirota</taxon>
        <taxon>Nitrospiria</taxon>
        <taxon>Candidatus Troglogloeales</taxon>
        <taxon>Candidatus Manganitrophaceae</taxon>
        <taxon>Candidatus Manganitrophus</taxon>
    </lineage>
</organism>
<dbReference type="InterPro" id="IPR036249">
    <property type="entry name" value="Thioredoxin-like_sf"/>
</dbReference>
<sequence>MAIKRKIEIFTAGCPLCDAAIQLVNEIACPRCEVSVLDLREKGAMARARAIGVVSTPTVAADGRIIDCCKRGEVDRAALAAAGVGQP</sequence>
<dbReference type="Gene3D" id="3.40.30.10">
    <property type="entry name" value="Glutaredoxin"/>
    <property type="match status" value="1"/>
</dbReference>
<dbReference type="InterPro" id="IPR012336">
    <property type="entry name" value="Thioredoxin-like_fold"/>
</dbReference>
<dbReference type="Pfam" id="PF13192">
    <property type="entry name" value="Thioredoxin_3"/>
    <property type="match status" value="1"/>
</dbReference>
<dbReference type="EMBL" id="VTOW01000001">
    <property type="protein sequence ID" value="NKE70238.1"/>
    <property type="molecule type" value="Genomic_DNA"/>
</dbReference>
<protein>
    <recommendedName>
        <fullName evidence="1">Thioredoxin-like fold domain-containing protein</fullName>
    </recommendedName>
</protein>
<evidence type="ECO:0000259" key="1">
    <source>
        <dbReference type="Pfam" id="PF13192"/>
    </source>
</evidence>
<evidence type="ECO:0000313" key="3">
    <source>
        <dbReference type="Proteomes" id="UP000534783"/>
    </source>
</evidence>
<comment type="caution">
    <text evidence="2">The sequence shown here is derived from an EMBL/GenBank/DDBJ whole genome shotgun (WGS) entry which is preliminary data.</text>
</comment>
<name>A0A7X6IA73_9BACT</name>
<keyword evidence="3" id="KW-1185">Reference proteome</keyword>
<dbReference type="AlphaFoldDB" id="A0A7X6IA73"/>
<reference evidence="2 3" key="1">
    <citation type="journal article" date="2020" name="Nature">
        <title>Bacterial chemolithoautotrophy via manganese oxidation.</title>
        <authorList>
            <person name="Yu H."/>
            <person name="Leadbetter J.R."/>
        </authorList>
    </citation>
    <scope>NUCLEOTIDE SEQUENCE [LARGE SCALE GENOMIC DNA]</scope>
    <source>
        <strain evidence="2 3">Mn-1</strain>
    </source>
</reference>
<dbReference type="SUPFAM" id="SSF52833">
    <property type="entry name" value="Thioredoxin-like"/>
    <property type="match status" value="1"/>
</dbReference>
<accession>A0A7X6IA73</accession>
<evidence type="ECO:0000313" key="2">
    <source>
        <dbReference type="EMBL" id="NKE70238.1"/>
    </source>
</evidence>
<feature type="domain" description="Thioredoxin-like fold" evidence="1">
    <location>
        <begin position="6"/>
        <end position="65"/>
    </location>
</feature>
<dbReference type="RefSeq" id="WP_168058504.1">
    <property type="nucleotide sequence ID" value="NZ_VTOW01000001.1"/>
</dbReference>
<gene>
    <name evidence="2" type="ORF">MNODULE_05700</name>
</gene>
<dbReference type="Proteomes" id="UP000534783">
    <property type="component" value="Unassembled WGS sequence"/>
</dbReference>